<comment type="caution">
    <text evidence="10">The sequence shown here is derived from an EMBL/GenBank/DDBJ whole genome shotgun (WGS) entry which is preliminary data.</text>
</comment>
<comment type="similarity">
    <text evidence="1">Belongs to the ETF beta-subunit/FixA family.</text>
</comment>
<dbReference type="PANTHER" id="PTHR21294">
    <property type="entry name" value="ELECTRON TRANSFER FLAVOPROTEIN BETA-SUBUNIT"/>
    <property type="match status" value="1"/>
</dbReference>
<keyword evidence="4" id="KW-0813">Transport</keyword>
<protein>
    <recommendedName>
        <fullName evidence="3">Electron transfer flavoprotein subunit beta</fullName>
    </recommendedName>
    <alternativeName>
        <fullName evidence="7">Electron transfer flavoprotein small subunit</fullName>
    </alternativeName>
</protein>
<evidence type="ECO:0000256" key="1">
    <source>
        <dbReference type="ARBA" id="ARBA00007557"/>
    </source>
</evidence>
<dbReference type="STRING" id="1381081.BIY22_18910"/>
<evidence type="ECO:0000256" key="7">
    <source>
        <dbReference type="ARBA" id="ARBA00042002"/>
    </source>
</evidence>
<comment type="cofactor">
    <cofactor evidence="8">
        <name>AMP</name>
        <dbReference type="ChEBI" id="CHEBI:456215"/>
    </cofactor>
</comment>
<comment type="function">
    <text evidence="6">The electron transfer flavoprotein serves as a specific electron acceptor for other dehydrogenases. It transfers the electrons to the main respiratory chain via ETF-ubiquinone oxidoreductase (ETF dehydrogenase).</text>
</comment>
<keyword evidence="5" id="KW-0249">Electron transport</keyword>
<organism evidence="10 11">
    <name type="scientific">Vibrio panuliri</name>
    <dbReference type="NCBI Taxonomy" id="1381081"/>
    <lineage>
        <taxon>Bacteria</taxon>
        <taxon>Pseudomonadati</taxon>
        <taxon>Pseudomonadota</taxon>
        <taxon>Gammaproteobacteria</taxon>
        <taxon>Vibrionales</taxon>
        <taxon>Vibrionaceae</taxon>
        <taxon>Vibrio</taxon>
    </lineage>
</organism>
<evidence type="ECO:0000256" key="8">
    <source>
        <dbReference type="ARBA" id="ARBA00049933"/>
    </source>
</evidence>
<dbReference type="GO" id="GO:0046395">
    <property type="term" value="P:carboxylic acid catabolic process"/>
    <property type="evidence" value="ECO:0007669"/>
    <property type="project" value="UniProtKB-ARBA"/>
</dbReference>
<dbReference type="AlphaFoldDB" id="A0A1Q9HKN9"/>
<dbReference type="RefSeq" id="WP_075707247.1">
    <property type="nucleotide sequence ID" value="NZ_MJMJ01000011.1"/>
</dbReference>
<dbReference type="EMBL" id="MJMJ01000011">
    <property type="protein sequence ID" value="OLQ90968.1"/>
    <property type="molecule type" value="Genomic_DNA"/>
</dbReference>
<dbReference type="Gene3D" id="3.40.50.620">
    <property type="entry name" value="HUPs"/>
    <property type="match status" value="1"/>
</dbReference>
<evidence type="ECO:0000256" key="3">
    <source>
        <dbReference type="ARBA" id="ARBA00016797"/>
    </source>
</evidence>
<dbReference type="InterPro" id="IPR012255">
    <property type="entry name" value="ETF_b"/>
</dbReference>
<comment type="subunit">
    <text evidence="2">Heterodimer of an alpha and a beta subunit.</text>
</comment>
<gene>
    <name evidence="10" type="ORF">BIY22_18910</name>
</gene>
<accession>A0A1Q9HKN9</accession>
<dbReference type="OrthoDB" id="9781325at2"/>
<dbReference type="PIRSF" id="PIRSF000090">
    <property type="entry name" value="Beta-ETF"/>
    <property type="match status" value="1"/>
</dbReference>
<dbReference type="SMART" id="SM00893">
    <property type="entry name" value="ETF"/>
    <property type="match status" value="1"/>
</dbReference>
<dbReference type="GO" id="GO:0009055">
    <property type="term" value="F:electron transfer activity"/>
    <property type="evidence" value="ECO:0007669"/>
    <property type="project" value="InterPro"/>
</dbReference>
<dbReference type="PANTHER" id="PTHR21294:SF8">
    <property type="entry name" value="ELECTRON TRANSFER FLAVOPROTEIN SUBUNIT BETA"/>
    <property type="match status" value="1"/>
</dbReference>
<evidence type="ECO:0000259" key="9">
    <source>
        <dbReference type="SMART" id="SM00893"/>
    </source>
</evidence>
<evidence type="ECO:0000256" key="2">
    <source>
        <dbReference type="ARBA" id="ARBA00011355"/>
    </source>
</evidence>
<dbReference type="FunFam" id="3.40.50.620:FF:000011">
    <property type="entry name" value="Electron transfer flavoprotein subunit beta"/>
    <property type="match status" value="1"/>
</dbReference>
<evidence type="ECO:0000256" key="5">
    <source>
        <dbReference type="ARBA" id="ARBA00022982"/>
    </source>
</evidence>
<proteinExistence type="inferred from homology"/>
<dbReference type="Pfam" id="PF01012">
    <property type="entry name" value="ETF"/>
    <property type="match status" value="1"/>
</dbReference>
<dbReference type="InterPro" id="IPR033948">
    <property type="entry name" value="ETF_beta_N"/>
</dbReference>
<dbReference type="InterPro" id="IPR014730">
    <property type="entry name" value="ETF_a/b_N"/>
</dbReference>
<evidence type="ECO:0000313" key="11">
    <source>
        <dbReference type="Proteomes" id="UP000186313"/>
    </source>
</evidence>
<reference evidence="10 11" key="1">
    <citation type="submission" date="2016-09" db="EMBL/GenBank/DDBJ databases">
        <title>Genomic Taxonomy of the Vibrionaceae.</title>
        <authorList>
            <person name="Gonzalez-Castillo A."/>
            <person name="Gomez-Gil B."/>
            <person name="Enciso-Ibarra K."/>
        </authorList>
    </citation>
    <scope>NUCLEOTIDE SEQUENCE [LARGE SCALE GENOMIC DNA]</scope>
    <source>
        <strain evidence="10 11">CAIM 703</strain>
    </source>
</reference>
<sequence>MKILVPIKRVIDPYIKVRVKPDNSDVEMNNVKMTINPFCEIAVEEAVRLKEQGIASEVIVVSAGESSSQEQLRTALALGADSAIHIDTPRDIEPLIVAKLLAAIVPREQVGLVITGKQSIDTDNNQVAQMLAALLDWPQATFASQVSLVDQQLEVVREVDGGLMTVAMSLPAVISTDLRLNEPRFASLPNIMKAKKKPMQTLSAQELGVEVEFTQTITEVSPPQARKSGIKVATVEELIDKLRHEAKVIV</sequence>
<evidence type="ECO:0000256" key="6">
    <source>
        <dbReference type="ARBA" id="ARBA00025649"/>
    </source>
</evidence>
<dbReference type="CDD" id="cd01714">
    <property type="entry name" value="ETF_beta"/>
    <property type="match status" value="1"/>
</dbReference>
<dbReference type="InterPro" id="IPR014729">
    <property type="entry name" value="Rossmann-like_a/b/a_fold"/>
</dbReference>
<name>A0A1Q9HKN9_9VIBR</name>
<evidence type="ECO:0000256" key="4">
    <source>
        <dbReference type="ARBA" id="ARBA00022448"/>
    </source>
</evidence>
<evidence type="ECO:0000313" key="10">
    <source>
        <dbReference type="EMBL" id="OLQ90968.1"/>
    </source>
</evidence>
<dbReference type="SUPFAM" id="SSF52402">
    <property type="entry name" value="Adenine nucleotide alpha hydrolases-like"/>
    <property type="match status" value="1"/>
</dbReference>
<feature type="domain" description="Electron transfer flavoprotein alpha/beta-subunit N-terminal" evidence="9">
    <location>
        <begin position="23"/>
        <end position="211"/>
    </location>
</feature>
<dbReference type="Proteomes" id="UP000186313">
    <property type="component" value="Unassembled WGS sequence"/>
</dbReference>